<gene>
    <name evidence="1" type="ORF">IE53DRAFT_31811</name>
</gene>
<dbReference type="Proteomes" id="UP000245626">
    <property type="component" value="Unassembled WGS sequence"/>
</dbReference>
<organism evidence="1 2">
    <name type="scientific">Violaceomyces palustris</name>
    <dbReference type="NCBI Taxonomy" id="1673888"/>
    <lineage>
        <taxon>Eukaryota</taxon>
        <taxon>Fungi</taxon>
        <taxon>Dikarya</taxon>
        <taxon>Basidiomycota</taxon>
        <taxon>Ustilaginomycotina</taxon>
        <taxon>Ustilaginomycetes</taxon>
        <taxon>Violaceomycetales</taxon>
        <taxon>Violaceomycetaceae</taxon>
        <taxon>Violaceomyces</taxon>
    </lineage>
</organism>
<evidence type="ECO:0000313" key="2">
    <source>
        <dbReference type="Proteomes" id="UP000245626"/>
    </source>
</evidence>
<evidence type="ECO:0000313" key="1">
    <source>
        <dbReference type="EMBL" id="PWN51882.1"/>
    </source>
</evidence>
<dbReference type="EMBL" id="KZ819811">
    <property type="protein sequence ID" value="PWN51882.1"/>
    <property type="molecule type" value="Genomic_DNA"/>
</dbReference>
<protein>
    <submittedName>
        <fullName evidence="1">Uncharacterized protein</fullName>
    </submittedName>
</protein>
<proteinExistence type="predicted"/>
<sequence length="124" mass="13959">MEGGIIRKGEERGKGGILGKARRERGRERERRGERRWGKGGKKAPFEPFSSFGPTLKKSWVGTPLVLILFLSPRTRSAKKYIGAYIFLIRCPLLFIVFFPPSLLLNLRERGSESREKKGGGVKG</sequence>
<accession>A0ACD0P1I4</accession>
<name>A0ACD0P1I4_9BASI</name>
<keyword evidence="2" id="KW-1185">Reference proteome</keyword>
<reference evidence="1 2" key="1">
    <citation type="journal article" date="2018" name="Mol. Biol. Evol.">
        <title>Broad Genomic Sampling Reveals a Smut Pathogenic Ancestry of the Fungal Clade Ustilaginomycotina.</title>
        <authorList>
            <person name="Kijpornyongpan T."/>
            <person name="Mondo S.J."/>
            <person name="Barry K."/>
            <person name="Sandor L."/>
            <person name="Lee J."/>
            <person name="Lipzen A."/>
            <person name="Pangilinan J."/>
            <person name="LaButti K."/>
            <person name="Hainaut M."/>
            <person name="Henrissat B."/>
            <person name="Grigoriev I.V."/>
            <person name="Spatafora J.W."/>
            <person name="Aime M.C."/>
        </authorList>
    </citation>
    <scope>NUCLEOTIDE SEQUENCE [LARGE SCALE GENOMIC DNA]</scope>
    <source>
        <strain evidence="1 2">SA 807</strain>
    </source>
</reference>